<gene>
    <name evidence="3" type="ORF">KUF71_011126</name>
</gene>
<keyword evidence="3" id="KW-0808">Transferase</keyword>
<dbReference type="Gene3D" id="3.60.10.10">
    <property type="entry name" value="Endonuclease/exonuclease/phosphatase"/>
    <property type="match status" value="1"/>
</dbReference>
<reference evidence="3" key="2">
    <citation type="journal article" date="2023" name="BMC Genomics">
        <title>Pest status, molecular evolution, and epigenetic factors derived from the genome assembly of Frankliniella fusca, a thysanopteran phytovirus vector.</title>
        <authorList>
            <person name="Catto M.A."/>
            <person name="Labadie P.E."/>
            <person name="Jacobson A.L."/>
            <person name="Kennedy G.G."/>
            <person name="Srinivasan R."/>
            <person name="Hunt B.G."/>
        </authorList>
    </citation>
    <scope>NUCLEOTIDE SEQUENCE</scope>
    <source>
        <strain evidence="3">PL_HMW_Pooled</strain>
    </source>
</reference>
<dbReference type="InterPro" id="IPR000477">
    <property type="entry name" value="RT_dom"/>
</dbReference>
<dbReference type="Proteomes" id="UP001219518">
    <property type="component" value="Unassembled WGS sequence"/>
</dbReference>
<comment type="caution">
    <text evidence="3">The sequence shown here is derived from an EMBL/GenBank/DDBJ whole genome shotgun (WGS) entry which is preliminary data.</text>
</comment>
<dbReference type="AlphaFoldDB" id="A0AAE1LJN4"/>
<proteinExistence type="predicted"/>
<sequence>MRSKLKYICDNYNGKLKVVHINAQSLNNSVHYDEFVDAFCDSEIDVIAVSETFFHNNSKTDLRNYTVFNVNRQERSGGGVALYVSNQLNGKLLCKSNGESYKPEYLIVEVSFGKEKILVSCLYRPPKIGYLDHFLDDIYNVLPNYDYSIICGDLNARFGSKSYETKLVTELFELCNHTCISFEPTFHTENCHSTLDVIASNLNDKVILSGQCAAPAFSNHDMIYAVLDLSVPIAKKKQIKYRDFKNIDINALLEDVRNTPWNEVYNCDGIDSKIATFNEYILLLLNRHAPIKSFSAKNHGSPWMNADIRKMIDLRDRARQKSIKSKTAVDFATYKSLRNKAKQQIRNAKIKYYHSIFNNYPSPNKLWSNIRSLGIGKSMPTDVNSLPVSANDLNEHYLSVSSIENCDLADETEKLYSTNEYDLDNVFHFKFVTAHDIYKIITDIKSNAVGIDGVSIKFLKLILKEIVYILEHIFNYCLQSGVFPSTWKCANILPVPKVSNPCKCADFRPVSILCVLAKALEKIVHDQLYDYASHNNLFNSMQSGFRKGHSTVTALVKVADDVRKAIDERKVTVLVLLDFSKAFDRVNHRLLLIKLRKLDIHETVKLVNEDLNNLVKYVTSHNLHLNVTKTQPVLLGSSQYVNKLKEINVSEIVIDGTCVPYCDEVNNLGVMFDSTLSWRQHSNNVVKKVFSSLAQARRNFDCLPRTIRLRIVQSLIFPILDYGSAIFTDMNKTVTAKLQKSENACIRFVTGASRFEHITPSYVSLEIQKFSDRRTVAIASLAWKVLKYDQPVYLREMFKYSARHCHNLVIPVHRTEKYSNSFCVTTCRLFNEYSIYEYLQLSSDRQLKQNLKQSLKSVYS</sequence>
<organism evidence="3 4">
    <name type="scientific">Frankliniella fusca</name>
    <dbReference type="NCBI Taxonomy" id="407009"/>
    <lineage>
        <taxon>Eukaryota</taxon>
        <taxon>Metazoa</taxon>
        <taxon>Ecdysozoa</taxon>
        <taxon>Arthropoda</taxon>
        <taxon>Hexapoda</taxon>
        <taxon>Insecta</taxon>
        <taxon>Pterygota</taxon>
        <taxon>Neoptera</taxon>
        <taxon>Paraneoptera</taxon>
        <taxon>Thysanoptera</taxon>
        <taxon>Terebrantia</taxon>
        <taxon>Thripoidea</taxon>
        <taxon>Thripidae</taxon>
        <taxon>Frankliniella</taxon>
    </lineage>
</organism>
<dbReference type="SUPFAM" id="SSF56219">
    <property type="entry name" value="DNase I-like"/>
    <property type="match status" value="1"/>
</dbReference>
<evidence type="ECO:0000313" key="3">
    <source>
        <dbReference type="EMBL" id="KAK3921950.1"/>
    </source>
</evidence>
<dbReference type="CDD" id="cd01650">
    <property type="entry name" value="RT_nLTR_like"/>
    <property type="match status" value="1"/>
</dbReference>
<name>A0AAE1LJN4_9NEOP</name>
<evidence type="ECO:0000259" key="1">
    <source>
        <dbReference type="Pfam" id="PF00078"/>
    </source>
</evidence>
<keyword evidence="3" id="KW-0548">Nucleotidyltransferase</keyword>
<keyword evidence="4" id="KW-1185">Reference proteome</keyword>
<dbReference type="PANTHER" id="PTHR47510">
    <property type="entry name" value="REVERSE TRANSCRIPTASE DOMAIN-CONTAINING PROTEIN"/>
    <property type="match status" value="1"/>
</dbReference>
<protein>
    <submittedName>
        <fullName evidence="3">RNA-directed DNA polymerase from mobile element jockey</fullName>
    </submittedName>
</protein>
<dbReference type="InterPro" id="IPR043502">
    <property type="entry name" value="DNA/RNA_pol_sf"/>
</dbReference>
<keyword evidence="3" id="KW-0695">RNA-directed DNA polymerase</keyword>
<dbReference type="PANTHER" id="PTHR47510:SF3">
    <property type="entry name" value="ENDO_EXONUCLEASE_PHOSPHATASE DOMAIN-CONTAINING PROTEIN"/>
    <property type="match status" value="1"/>
</dbReference>
<dbReference type="SUPFAM" id="SSF56672">
    <property type="entry name" value="DNA/RNA polymerases"/>
    <property type="match status" value="1"/>
</dbReference>
<feature type="domain" description="Reverse transcriptase" evidence="1">
    <location>
        <begin position="496"/>
        <end position="603"/>
    </location>
</feature>
<feature type="domain" description="Endonuclease/exonuclease/phosphatase" evidence="2">
    <location>
        <begin position="26"/>
        <end position="198"/>
    </location>
</feature>
<dbReference type="Pfam" id="PF00078">
    <property type="entry name" value="RVT_1"/>
    <property type="match status" value="1"/>
</dbReference>
<dbReference type="GO" id="GO:0003964">
    <property type="term" value="F:RNA-directed DNA polymerase activity"/>
    <property type="evidence" value="ECO:0007669"/>
    <property type="project" value="UniProtKB-KW"/>
</dbReference>
<evidence type="ECO:0000313" key="4">
    <source>
        <dbReference type="Proteomes" id="UP001219518"/>
    </source>
</evidence>
<dbReference type="InterPro" id="IPR005135">
    <property type="entry name" value="Endo/exonuclease/phosphatase"/>
</dbReference>
<dbReference type="InterPro" id="IPR036691">
    <property type="entry name" value="Endo/exonu/phosph_ase_sf"/>
</dbReference>
<dbReference type="EMBL" id="JAHWGI010001056">
    <property type="protein sequence ID" value="KAK3921950.1"/>
    <property type="molecule type" value="Genomic_DNA"/>
</dbReference>
<accession>A0AAE1LJN4</accession>
<dbReference type="Pfam" id="PF03372">
    <property type="entry name" value="Exo_endo_phos"/>
    <property type="match status" value="1"/>
</dbReference>
<evidence type="ECO:0000259" key="2">
    <source>
        <dbReference type="Pfam" id="PF03372"/>
    </source>
</evidence>
<reference evidence="3" key="1">
    <citation type="submission" date="2021-07" db="EMBL/GenBank/DDBJ databases">
        <authorList>
            <person name="Catto M.A."/>
            <person name="Jacobson A."/>
            <person name="Kennedy G."/>
            <person name="Labadie P."/>
            <person name="Hunt B.G."/>
            <person name="Srinivasan R."/>
        </authorList>
    </citation>
    <scope>NUCLEOTIDE SEQUENCE</scope>
    <source>
        <strain evidence="3">PL_HMW_Pooled</strain>
        <tissue evidence="3">Head</tissue>
    </source>
</reference>